<feature type="compositionally biased region" description="Polar residues" evidence="1">
    <location>
        <begin position="129"/>
        <end position="139"/>
    </location>
</feature>
<evidence type="ECO:0000256" key="1">
    <source>
        <dbReference type="SAM" id="MobiDB-lite"/>
    </source>
</evidence>
<organism evidence="2 3">
    <name type="scientific">Blastomyces gilchristii (strain SLH14081)</name>
    <name type="common">Blastomyces dermatitidis</name>
    <dbReference type="NCBI Taxonomy" id="559298"/>
    <lineage>
        <taxon>Eukaryota</taxon>
        <taxon>Fungi</taxon>
        <taxon>Dikarya</taxon>
        <taxon>Ascomycota</taxon>
        <taxon>Pezizomycotina</taxon>
        <taxon>Eurotiomycetes</taxon>
        <taxon>Eurotiomycetidae</taxon>
        <taxon>Onygenales</taxon>
        <taxon>Ajellomycetaceae</taxon>
        <taxon>Blastomyces</taxon>
    </lineage>
</organism>
<feature type="compositionally biased region" description="Low complexity" evidence="1">
    <location>
        <begin position="286"/>
        <end position="297"/>
    </location>
</feature>
<evidence type="ECO:0000313" key="3">
    <source>
        <dbReference type="Proteomes" id="UP000002038"/>
    </source>
</evidence>
<feature type="compositionally biased region" description="Basic and acidic residues" evidence="1">
    <location>
        <begin position="258"/>
        <end position="272"/>
    </location>
</feature>
<dbReference type="GeneID" id="8501855"/>
<feature type="compositionally biased region" description="Low complexity" evidence="1">
    <location>
        <begin position="315"/>
        <end position="327"/>
    </location>
</feature>
<feature type="compositionally biased region" description="Basic and acidic residues" evidence="1">
    <location>
        <begin position="53"/>
        <end position="66"/>
    </location>
</feature>
<dbReference type="VEuPathDB" id="FungiDB:BDBG_08245"/>
<reference evidence="3" key="1">
    <citation type="journal article" date="2015" name="PLoS Genet.">
        <title>The dynamic genome and transcriptome of the human fungal pathogen Blastomyces and close relative Emmonsia.</title>
        <authorList>
            <person name="Munoz J.F."/>
            <person name="Gauthier G.M."/>
            <person name="Desjardins C.A."/>
            <person name="Gallo J.E."/>
            <person name="Holder J."/>
            <person name="Sullivan T.D."/>
            <person name="Marty A.J."/>
            <person name="Carmen J.C."/>
            <person name="Chen Z."/>
            <person name="Ding L."/>
            <person name="Gujja S."/>
            <person name="Magrini V."/>
            <person name="Misas E."/>
            <person name="Mitreva M."/>
            <person name="Priest M."/>
            <person name="Saif S."/>
            <person name="Whiston E.A."/>
            <person name="Young S."/>
            <person name="Zeng Q."/>
            <person name="Goldman W.E."/>
            <person name="Mardis E.R."/>
            <person name="Taylor J.W."/>
            <person name="McEwen J.G."/>
            <person name="Clay O.K."/>
            <person name="Klein B.S."/>
            <person name="Cuomo C.A."/>
        </authorList>
    </citation>
    <scope>NUCLEOTIDE SEQUENCE [LARGE SCALE GENOMIC DNA]</scope>
    <source>
        <strain evidence="3">SLH14081</strain>
    </source>
</reference>
<feature type="compositionally biased region" description="Basic residues" evidence="1">
    <location>
        <begin position="331"/>
        <end position="341"/>
    </location>
</feature>
<dbReference type="RefSeq" id="XP_002621214.1">
    <property type="nucleotide sequence ID" value="XM_002621168.2"/>
</dbReference>
<dbReference type="OrthoDB" id="5388207at2759"/>
<dbReference type="EMBL" id="GG657470">
    <property type="protein sequence ID" value="OAT12972.1"/>
    <property type="molecule type" value="Genomic_DNA"/>
</dbReference>
<name>A0A179V2X9_BLAGS</name>
<keyword evidence="3" id="KW-1185">Reference proteome</keyword>
<feature type="compositionally biased region" description="Basic and acidic residues" evidence="1">
    <location>
        <begin position="102"/>
        <end position="113"/>
    </location>
</feature>
<gene>
    <name evidence="2" type="ORF">BDBG_08245</name>
</gene>
<feature type="compositionally biased region" description="Low complexity" evidence="1">
    <location>
        <begin position="89"/>
        <end position="99"/>
    </location>
</feature>
<dbReference type="Proteomes" id="UP000002038">
    <property type="component" value="Unassembled WGS sequence"/>
</dbReference>
<feature type="region of interest" description="Disordered" evidence="1">
    <location>
        <begin position="17"/>
        <end position="341"/>
    </location>
</feature>
<proteinExistence type="predicted"/>
<evidence type="ECO:0000313" key="2">
    <source>
        <dbReference type="EMBL" id="OAT12972.1"/>
    </source>
</evidence>
<dbReference type="AlphaFoldDB" id="A0A179V2X9"/>
<accession>A0A179V2X9</accession>
<evidence type="ECO:0008006" key="4">
    <source>
        <dbReference type="Google" id="ProtNLM"/>
    </source>
</evidence>
<protein>
    <recommendedName>
        <fullName evidence="4">Solid-state culture expressed protein</fullName>
    </recommendedName>
</protein>
<dbReference type="KEGG" id="bgh:BDBG_08245"/>
<sequence length="341" mass="34851">MDVIKNVVEAAENYLWGNDEASNTLSGEEPVAGVQGKGTAADPYDSGNAPKDLALEHAKESAEQTKNEGGGTTHESENQGTIPHGFVPGSGSSTTPSGGQVRKTERSKTEPDVVVKNPLAGASGGFTANAHSETSSMPITSPPMLATPATSRNPPAAGVLSQDTHLPPPLQASIAEASGSRGSSKGSEHHAAAAGAAAAARMAPPPTGTSHVSAPQKPNAASARGQPRAQNPPLEEHHVFSTGYAAEGGDFDAAEPGAGREADRLLAEHHQEVSLGKNGPGKEPKAQSPQSKPSSAPQHEKNAGNDGGSNQNNTPSQHHSIPHPSLSHLKEKLHKGGKHYS</sequence>